<accession>A0A081AIK1</accession>
<dbReference type="PANTHER" id="PTHR37069">
    <property type="entry name" value="DDE_TNP_1_7 DOMAIN-CONTAINING PROTEIN"/>
    <property type="match status" value="1"/>
</dbReference>
<feature type="non-terminal residue" evidence="2">
    <location>
        <position position="433"/>
    </location>
</feature>
<evidence type="ECO:0000313" key="3">
    <source>
        <dbReference type="Proteomes" id="UP000028582"/>
    </source>
</evidence>
<dbReference type="AlphaFoldDB" id="A0A081AIK1"/>
<feature type="compositionally biased region" description="Acidic residues" evidence="1">
    <location>
        <begin position="259"/>
        <end position="269"/>
    </location>
</feature>
<dbReference type="Proteomes" id="UP000028582">
    <property type="component" value="Unassembled WGS sequence"/>
</dbReference>
<gene>
    <name evidence="2" type="ORF">F444_06428</name>
</gene>
<dbReference type="PANTHER" id="PTHR37069:SF2">
    <property type="entry name" value="PIGGYBAC TRANSPOSABLE ELEMENT-DERIVED PROTEIN DOMAIN-CONTAINING PROTEIN"/>
    <property type="match status" value="1"/>
</dbReference>
<feature type="region of interest" description="Disordered" evidence="1">
    <location>
        <begin position="93"/>
        <end position="289"/>
    </location>
</feature>
<sequence>MVGTRGSAPREDVAALAEAERGTKHFRVIWPEFNKLGWTSKPPPSRGIETRWKYILPGGNANGTVGIDYVLGEQAVVDHATESKALWSGSKLLTESAPQQLPKPPKKTPAERPSRSSSKSPMRKSSPKSPVRTTGSQSTTSDTPADTTPSVPIARASEACTQQAHTPPTSQSPDESNVHQSSTTATTTEVTLTKTTMKKKKRNPTSAGAKEPEIADSLVCDEESKASPDITELIDLSGNDADDANTYHDDERNCQVLDSGDESEEGDLNDLDKSESEASVSDTIDEDDDDVFSTEERHFAYHFLEKRWVVKTRFLLEVATTGWHERESPDVEEFLQTPYTPVSDGDEYPDLLKAQHGSTEAGLNRGGSPIALFFLFMPVSMWPHISECSNFYMHEQLEKRVDECFHKKEALEHRARAAGKVVTTTKKTKTRRD</sequence>
<reference evidence="2 3" key="1">
    <citation type="submission" date="2013-11" db="EMBL/GenBank/DDBJ databases">
        <title>The Genome Sequence of Phytophthora parasitica P1976.</title>
        <authorList>
            <consortium name="The Broad Institute Genomics Platform"/>
            <person name="Russ C."/>
            <person name="Tyler B."/>
            <person name="Panabieres F."/>
            <person name="Shan W."/>
            <person name="Tripathy S."/>
            <person name="Grunwald N."/>
            <person name="Machado M."/>
            <person name="Johnson C.S."/>
            <person name="Walker B."/>
            <person name="Young S."/>
            <person name="Zeng Q."/>
            <person name="Gargeya S."/>
            <person name="Fitzgerald M."/>
            <person name="Haas B."/>
            <person name="Abouelleil A."/>
            <person name="Allen A.W."/>
            <person name="Alvarado L."/>
            <person name="Arachchi H.M."/>
            <person name="Berlin A.M."/>
            <person name="Chapman S.B."/>
            <person name="Gainer-Dewar J."/>
            <person name="Goldberg J."/>
            <person name="Griggs A."/>
            <person name="Gujja S."/>
            <person name="Hansen M."/>
            <person name="Howarth C."/>
            <person name="Imamovic A."/>
            <person name="Ireland A."/>
            <person name="Larimer J."/>
            <person name="McCowan C."/>
            <person name="Murphy C."/>
            <person name="Pearson M."/>
            <person name="Poon T.W."/>
            <person name="Priest M."/>
            <person name="Roberts A."/>
            <person name="Saif S."/>
            <person name="Shea T."/>
            <person name="Sisk P."/>
            <person name="Sykes S."/>
            <person name="Wortman J."/>
            <person name="Nusbaum C."/>
            <person name="Birren B."/>
        </authorList>
    </citation>
    <scope>NUCLEOTIDE SEQUENCE [LARGE SCALE GENOMIC DNA]</scope>
    <source>
        <strain evidence="2 3">P1976</strain>
    </source>
</reference>
<feature type="compositionally biased region" description="Low complexity" evidence="1">
    <location>
        <begin position="127"/>
        <end position="150"/>
    </location>
</feature>
<feature type="compositionally biased region" description="Low complexity" evidence="1">
    <location>
        <begin position="183"/>
        <end position="195"/>
    </location>
</feature>
<proteinExistence type="predicted"/>
<comment type="caution">
    <text evidence="2">The sequence shown here is derived from an EMBL/GenBank/DDBJ whole genome shotgun (WGS) entry which is preliminary data.</text>
</comment>
<organism evidence="2 3">
    <name type="scientific">Phytophthora nicotianae P1976</name>
    <dbReference type="NCBI Taxonomy" id="1317066"/>
    <lineage>
        <taxon>Eukaryota</taxon>
        <taxon>Sar</taxon>
        <taxon>Stramenopiles</taxon>
        <taxon>Oomycota</taxon>
        <taxon>Peronosporomycetes</taxon>
        <taxon>Peronosporales</taxon>
        <taxon>Peronosporaceae</taxon>
        <taxon>Phytophthora</taxon>
    </lineage>
</organism>
<protein>
    <submittedName>
        <fullName evidence="2">Uncharacterized protein</fullName>
    </submittedName>
</protein>
<dbReference type="EMBL" id="ANJA01001189">
    <property type="protein sequence ID" value="ETO78712.1"/>
    <property type="molecule type" value="Genomic_DNA"/>
</dbReference>
<feature type="compositionally biased region" description="Polar residues" evidence="1">
    <location>
        <begin position="159"/>
        <end position="182"/>
    </location>
</feature>
<evidence type="ECO:0000256" key="1">
    <source>
        <dbReference type="SAM" id="MobiDB-lite"/>
    </source>
</evidence>
<name>A0A081AIK1_PHYNI</name>
<evidence type="ECO:0000313" key="2">
    <source>
        <dbReference type="EMBL" id="ETO78712.1"/>
    </source>
</evidence>